<evidence type="ECO:0000313" key="4">
    <source>
        <dbReference type="EMBL" id="CAF3927666.1"/>
    </source>
</evidence>
<dbReference type="EMBL" id="CAJOBD010003089">
    <property type="protein sequence ID" value="CAF3927666.1"/>
    <property type="molecule type" value="Genomic_DNA"/>
</dbReference>
<name>A0A815XEW8_9BILA</name>
<dbReference type="Proteomes" id="UP000663836">
    <property type="component" value="Unassembled WGS sequence"/>
</dbReference>
<dbReference type="EMBL" id="CAJNOT010002696">
    <property type="protein sequence ID" value="CAF1336794.1"/>
    <property type="molecule type" value="Genomic_DNA"/>
</dbReference>
<evidence type="ECO:0000313" key="1">
    <source>
        <dbReference type="EMBL" id="CAF1277136.1"/>
    </source>
</evidence>
<dbReference type="EMBL" id="CAJNOH010002167">
    <property type="protein sequence ID" value="CAF1277136.1"/>
    <property type="molecule type" value="Genomic_DNA"/>
</dbReference>
<comment type="caution">
    <text evidence="3">The sequence shown here is derived from an EMBL/GenBank/DDBJ whole genome shotgun (WGS) entry which is preliminary data.</text>
</comment>
<sequence length="81" mass="9163">MAKASAYGKLIALSQVVQDLSGEPIDNEIEIDTEMAEIMAAKKRTQEAIRRLCIREMLPLLDTVDGVQKLKQIYPCKRMKI</sequence>
<dbReference type="Proteomes" id="UP000663864">
    <property type="component" value="Unassembled WGS sequence"/>
</dbReference>
<organism evidence="3 5">
    <name type="scientific">Rotaria sordida</name>
    <dbReference type="NCBI Taxonomy" id="392033"/>
    <lineage>
        <taxon>Eukaryota</taxon>
        <taxon>Metazoa</taxon>
        <taxon>Spiralia</taxon>
        <taxon>Gnathifera</taxon>
        <taxon>Rotifera</taxon>
        <taxon>Eurotatoria</taxon>
        <taxon>Bdelloidea</taxon>
        <taxon>Philodinida</taxon>
        <taxon>Philodinidae</taxon>
        <taxon>Rotaria</taxon>
    </lineage>
</organism>
<dbReference type="Proteomes" id="UP000663854">
    <property type="component" value="Unassembled WGS sequence"/>
</dbReference>
<evidence type="ECO:0000313" key="2">
    <source>
        <dbReference type="EMBL" id="CAF1336794.1"/>
    </source>
</evidence>
<proteinExistence type="predicted"/>
<keyword evidence="5" id="KW-1185">Reference proteome</keyword>
<dbReference type="EMBL" id="CAJNOL010003297">
    <property type="protein sequence ID" value="CAF1556549.1"/>
    <property type="molecule type" value="Genomic_DNA"/>
</dbReference>
<evidence type="ECO:0000313" key="5">
    <source>
        <dbReference type="Proteomes" id="UP000663870"/>
    </source>
</evidence>
<accession>A0A815XEW8</accession>
<gene>
    <name evidence="4" type="ORF">JBS370_LOCUS22279</name>
    <name evidence="3" type="ORF">JXQ802_LOCUS44028</name>
    <name evidence="1" type="ORF">PYM288_LOCUS28692</name>
    <name evidence="2" type="ORF">ZHD862_LOCUS29833</name>
</gene>
<protein>
    <submittedName>
        <fullName evidence="3">Uncharacterized protein</fullName>
    </submittedName>
</protein>
<dbReference type="AlphaFoldDB" id="A0A815XEW8"/>
<evidence type="ECO:0000313" key="3">
    <source>
        <dbReference type="EMBL" id="CAF1556549.1"/>
    </source>
</evidence>
<dbReference type="Proteomes" id="UP000663870">
    <property type="component" value="Unassembled WGS sequence"/>
</dbReference>
<reference evidence="3" key="1">
    <citation type="submission" date="2021-02" db="EMBL/GenBank/DDBJ databases">
        <authorList>
            <person name="Nowell W R."/>
        </authorList>
    </citation>
    <scope>NUCLEOTIDE SEQUENCE</scope>
</reference>